<organism evidence="1 2">
    <name type="scientific">Flavobacterium gilvum</name>
    <dbReference type="NCBI Taxonomy" id="1492737"/>
    <lineage>
        <taxon>Bacteria</taxon>
        <taxon>Pseudomonadati</taxon>
        <taxon>Bacteroidota</taxon>
        <taxon>Flavobacteriia</taxon>
        <taxon>Flavobacteriales</taxon>
        <taxon>Flavobacteriaceae</taxon>
        <taxon>Flavobacterium</taxon>
    </lineage>
</organism>
<dbReference type="EMBL" id="CP017479">
    <property type="protein sequence ID" value="AOW09854.1"/>
    <property type="molecule type" value="Genomic_DNA"/>
</dbReference>
<keyword evidence="2" id="KW-1185">Reference proteome</keyword>
<sequence length="727" mass="83882">MSQPVGITAKIQLPQDNYKKYIRKIAGTIVAQNIFDVLTARDNRDFFVFKYIKKEAALYAFFYFNYGEGQYILEHPLLAMLRQSEPYLEENANGYLIATRDSLNFSSDDFVYSANVQNGKFTDHTFTEKELKDFGKDADKHFFKVADTSYALTFPKVVDTAIVKKVKALQETHRVQMLKGNLHTATLEKPIEIFAGYFYNGQHFYSAAKDEVCIYDNINLQELRQTPYGVCDDKKVIVGNACITTDPAKFKMHRKGEQTYFSAAEAVYNDTLQAYPNSDGLSFRMLSEYVSEDKNHIYYTGIQLAKQETGAYELNTSGYFHQNILLFSKTQVRAHDAILENIDAPTFEILSKDAQQFRKTHELPNPSGAFAGCFVLHCRDKSGEFIIHNYDINTTKLTVERISSLEEYLAKARTLLIEMEATKGKNNYPDYNEKDEAGYFANMNKWLANDFEEKYTKWRYNDSFLRALNNYFFSCFQLYKSTNDKQYLEATAQLYSKVKADCFLNPYIFHNTACIFAALGNTEEALSSISGALHFGYDQIELIWKDKDLQMLFNHPQFVALKNYYQQIKQFYPLVTLQLLEKVEMVTDGYYKKSAEVKILSCFILPPPEAFNNEVLFTEEQKLYAKVFLPKLTDFVNNGLQHGSFYYKKSYERLRDYPLVNASTHFVALNYFFAQAHTKYTRGKVAACMPIIQKIKTCIAAHVQEAETQQMVRQIKASAINRIFGIV</sequence>
<dbReference type="Proteomes" id="UP000175968">
    <property type="component" value="Chromosome"/>
</dbReference>
<dbReference type="KEGG" id="fgl:EM308_10240"/>
<proteinExistence type="predicted"/>
<accession>A0AAC9N6N1</accession>
<reference evidence="1 2" key="1">
    <citation type="submission" date="2016-10" db="EMBL/GenBank/DDBJ databases">
        <title>Flavobacterium gilvum sp. nov., isolated from stream water.</title>
        <authorList>
            <person name="Shin S.-K."/>
            <person name="Cho Y.-J."/>
            <person name="Yi H."/>
        </authorList>
    </citation>
    <scope>NUCLEOTIDE SEQUENCE [LARGE SCALE GENOMIC DNA]</scope>
    <source>
        <strain evidence="1 2">EM1308</strain>
    </source>
</reference>
<gene>
    <name evidence="1" type="ORF">EM308_10240</name>
</gene>
<evidence type="ECO:0000313" key="2">
    <source>
        <dbReference type="Proteomes" id="UP000175968"/>
    </source>
</evidence>
<dbReference type="RefSeq" id="WP_035640105.1">
    <property type="nucleotide sequence ID" value="NZ_CP017479.1"/>
</dbReference>
<dbReference type="AlphaFoldDB" id="A0AAC9N6N1"/>
<dbReference type="NCBIfam" id="NF047558">
    <property type="entry name" value="TPR_END_plus"/>
    <property type="match status" value="1"/>
</dbReference>
<protein>
    <submittedName>
        <fullName evidence="1">Uncharacterized protein</fullName>
    </submittedName>
</protein>
<evidence type="ECO:0000313" key="1">
    <source>
        <dbReference type="EMBL" id="AOW09854.1"/>
    </source>
</evidence>
<name>A0AAC9N6N1_9FLAO</name>